<dbReference type="NCBIfam" id="TIGR01451">
    <property type="entry name" value="B_ant_repeat"/>
    <property type="match status" value="1"/>
</dbReference>
<dbReference type="InterPro" id="IPR047589">
    <property type="entry name" value="DUF11_rpt"/>
</dbReference>
<reference evidence="3" key="1">
    <citation type="submission" date="2022-05" db="EMBL/GenBank/DDBJ databases">
        <title>Sphingomonas sp. strain RMG20 Genome sequencing and assembly.</title>
        <authorList>
            <person name="Kim I."/>
        </authorList>
    </citation>
    <scope>NUCLEOTIDE SEQUENCE</scope>
    <source>
        <strain evidence="3">RMG20</strain>
    </source>
</reference>
<feature type="region of interest" description="Disordered" evidence="1">
    <location>
        <begin position="170"/>
        <end position="189"/>
    </location>
</feature>
<evidence type="ECO:0000313" key="4">
    <source>
        <dbReference type="Proteomes" id="UP001055580"/>
    </source>
</evidence>
<dbReference type="RefSeq" id="WP_250750677.1">
    <property type="nucleotide sequence ID" value="NZ_CP098401.1"/>
</dbReference>
<gene>
    <name evidence="3" type="ORF">M9980_11025</name>
</gene>
<feature type="signal peptide" evidence="2">
    <location>
        <begin position="1"/>
        <end position="20"/>
    </location>
</feature>
<keyword evidence="2" id="KW-0732">Signal</keyword>
<evidence type="ECO:0000256" key="1">
    <source>
        <dbReference type="SAM" id="MobiDB-lite"/>
    </source>
</evidence>
<feature type="compositionally biased region" description="Polar residues" evidence="1">
    <location>
        <begin position="171"/>
        <end position="189"/>
    </location>
</feature>
<evidence type="ECO:0008006" key="5">
    <source>
        <dbReference type="Google" id="ProtNLM"/>
    </source>
</evidence>
<evidence type="ECO:0000256" key="2">
    <source>
        <dbReference type="SAM" id="SignalP"/>
    </source>
</evidence>
<evidence type="ECO:0000313" key="3">
    <source>
        <dbReference type="EMBL" id="URW75088.1"/>
    </source>
</evidence>
<feature type="chain" id="PRO_5046525499" description="DUF11 domain-containing protein" evidence="2">
    <location>
        <begin position="21"/>
        <end position="388"/>
    </location>
</feature>
<organism evidence="3 4">
    <name type="scientific">Sphingomonas donggukensis</name>
    <dbReference type="NCBI Taxonomy" id="2949093"/>
    <lineage>
        <taxon>Bacteria</taxon>
        <taxon>Pseudomonadati</taxon>
        <taxon>Pseudomonadota</taxon>
        <taxon>Alphaproteobacteria</taxon>
        <taxon>Sphingomonadales</taxon>
        <taxon>Sphingomonadaceae</taxon>
        <taxon>Sphingomonas</taxon>
    </lineage>
</organism>
<protein>
    <recommendedName>
        <fullName evidence="5">DUF11 domain-containing protein</fullName>
    </recommendedName>
</protein>
<keyword evidence="4" id="KW-1185">Reference proteome</keyword>
<dbReference type="Proteomes" id="UP001055580">
    <property type="component" value="Chromosome"/>
</dbReference>
<proteinExistence type="predicted"/>
<accession>A0ABY4TXQ1</accession>
<dbReference type="EMBL" id="CP098401">
    <property type="protein sequence ID" value="URW75088.1"/>
    <property type="molecule type" value="Genomic_DNA"/>
</dbReference>
<name>A0ABY4TXQ1_9SPHN</name>
<sequence>MIRRTLATLYLLTVAAPAAADCDVAARYNFAFAGQAAATLAYGTTYTYSAAAGSGDARSFTMVMAQNGLTSTTVNGTTLPAISALVTGADATKLDLVLGGIFSGRTADIAGNTRVVTVTFTFAQPVRDFTTRFHDIDFTTNQFRDIMMVSGTSAAGSYVPALITPFGNGNGSAPRTATSSSVTSGNATAPVNVTSSQAVGSGAADNNSDTGTLTASFAQPVTSVTLRYGNAPLTTGELTTGQQAVGIEGVSFCPMPTVTVTKTSTPVADANGAFNLPGSDVIYSLSVTNAGGSPVDASTIVLTDALPPGVTFRNLAFDGSTTLPATISGAANITLPGSGITYASADQGPYTLAPTTGYDPAVRAIRFTPVGQLATNDSFTIRFKARIK</sequence>